<evidence type="ECO:0000256" key="1">
    <source>
        <dbReference type="ARBA" id="ARBA00001936"/>
    </source>
</evidence>
<dbReference type="RefSeq" id="XP_025425529.1">
    <property type="nucleotide sequence ID" value="XM_025569744.1"/>
</dbReference>
<evidence type="ECO:0000256" key="3">
    <source>
        <dbReference type="ARBA" id="ARBA00013081"/>
    </source>
</evidence>
<dbReference type="InterPro" id="IPR036457">
    <property type="entry name" value="PPM-type-like_dom_sf"/>
</dbReference>
<dbReference type="PROSITE" id="PS51746">
    <property type="entry name" value="PPM_2"/>
    <property type="match status" value="1"/>
</dbReference>
<evidence type="ECO:0000256" key="10">
    <source>
        <dbReference type="SAM" id="MobiDB-lite"/>
    </source>
</evidence>
<sequence length="335" mass="37024">MGTFLSKPNTDKDSQDAQDERSTCGVSAMQGWRAKQEDAHVCILDFDDDVSLFGVFDGHGGAEVAQYAVEVLPSFIKNELFKNGDYENALIKAFLDFDDSLTKPLALRRLRTLRLKNVKAEENGEKIVSWIVNLFENGDEDDEKLVKTELAGKDSGCTAIVSLLVKNKLYVANAGDSRCVISMNGKANDLSKDHKPTDEAELKRILAAGGRVSSDGRINHGLNLSRSFGDHLYKTNSLFSNTEQIIIALPDVQTVDLNPENDNFIILACDGIWNTLCSQKVVDLISNRIHCPDIKLSLICEELFEVCLAPDTSKPGVGCDNMTCIIVKLKRHQKE</sequence>
<evidence type="ECO:0000313" key="14">
    <source>
        <dbReference type="RefSeq" id="XP_025425529.1"/>
    </source>
</evidence>
<keyword evidence="7 9" id="KW-0904">Protein phosphatase</keyword>
<evidence type="ECO:0000256" key="6">
    <source>
        <dbReference type="ARBA" id="ARBA00022842"/>
    </source>
</evidence>
<feature type="compositionally biased region" description="Basic and acidic residues" evidence="10">
    <location>
        <begin position="9"/>
        <end position="22"/>
    </location>
</feature>
<dbReference type="InterPro" id="IPR000222">
    <property type="entry name" value="PP2C_BS"/>
</dbReference>
<dbReference type="GO" id="GO:0004722">
    <property type="term" value="F:protein serine/threonine phosphatase activity"/>
    <property type="evidence" value="ECO:0007669"/>
    <property type="project" value="UniProtKB-EC"/>
</dbReference>
<comment type="similarity">
    <text evidence="2 9">Belongs to the PP2C family.</text>
</comment>
<dbReference type="OrthoDB" id="10264738at2759"/>
<dbReference type="Pfam" id="PF00481">
    <property type="entry name" value="PP2C"/>
    <property type="match status" value="2"/>
</dbReference>
<dbReference type="AlphaFoldDB" id="A0A2S2QCC0"/>
<comment type="cofactor">
    <cofactor evidence="1">
        <name>Mn(2+)</name>
        <dbReference type="ChEBI" id="CHEBI:29035"/>
    </cofactor>
</comment>
<evidence type="ECO:0000259" key="11">
    <source>
        <dbReference type="PROSITE" id="PS51746"/>
    </source>
</evidence>
<dbReference type="SMART" id="SM00332">
    <property type="entry name" value="PP2Cc"/>
    <property type="match status" value="1"/>
</dbReference>
<dbReference type="PANTHER" id="PTHR13832:SF803">
    <property type="entry name" value="PROTEIN PHOSPHATASE 1G"/>
    <property type="match status" value="1"/>
</dbReference>
<keyword evidence="4" id="KW-0479">Metal-binding</keyword>
<evidence type="ECO:0000313" key="13">
    <source>
        <dbReference type="Proteomes" id="UP000694846"/>
    </source>
</evidence>
<organism evidence="12">
    <name type="scientific">Sipha flava</name>
    <name type="common">yellow sugarcane aphid</name>
    <dbReference type="NCBI Taxonomy" id="143950"/>
    <lineage>
        <taxon>Eukaryota</taxon>
        <taxon>Metazoa</taxon>
        <taxon>Ecdysozoa</taxon>
        <taxon>Arthropoda</taxon>
        <taxon>Hexapoda</taxon>
        <taxon>Insecta</taxon>
        <taxon>Pterygota</taxon>
        <taxon>Neoptera</taxon>
        <taxon>Paraneoptera</taxon>
        <taxon>Hemiptera</taxon>
        <taxon>Sternorrhyncha</taxon>
        <taxon>Aphidomorpha</taxon>
        <taxon>Aphidoidea</taxon>
        <taxon>Aphididae</taxon>
        <taxon>Sipha</taxon>
    </lineage>
</organism>
<feature type="domain" description="PPM-type phosphatase" evidence="11">
    <location>
        <begin position="23"/>
        <end position="329"/>
    </location>
</feature>
<keyword evidence="13" id="KW-1185">Reference proteome</keyword>
<evidence type="ECO:0000256" key="4">
    <source>
        <dbReference type="ARBA" id="ARBA00022723"/>
    </source>
</evidence>
<accession>A0A2S2QCC0</accession>
<evidence type="ECO:0000256" key="2">
    <source>
        <dbReference type="ARBA" id="ARBA00006702"/>
    </source>
</evidence>
<protein>
    <recommendedName>
        <fullName evidence="3">protein-serine/threonine phosphatase</fullName>
        <ecNumber evidence="3">3.1.3.16</ecNumber>
    </recommendedName>
</protein>
<keyword evidence="8" id="KW-0464">Manganese</keyword>
<evidence type="ECO:0000256" key="7">
    <source>
        <dbReference type="ARBA" id="ARBA00022912"/>
    </source>
</evidence>
<evidence type="ECO:0000313" key="12">
    <source>
        <dbReference type="EMBL" id="MBY75180.1"/>
    </source>
</evidence>
<dbReference type="Gene3D" id="3.60.40.10">
    <property type="entry name" value="PPM-type phosphatase domain"/>
    <property type="match status" value="1"/>
</dbReference>
<keyword evidence="5 9" id="KW-0378">Hydrolase</keyword>
<dbReference type="EC" id="3.1.3.16" evidence="3"/>
<gene>
    <name evidence="12" type="primary">PPC4-2</name>
    <name evidence="14" type="synonym">LOC112694312</name>
    <name evidence="12" type="ORF">g.117670</name>
</gene>
<dbReference type="InterPro" id="IPR015655">
    <property type="entry name" value="PP2C"/>
</dbReference>
<evidence type="ECO:0000256" key="5">
    <source>
        <dbReference type="ARBA" id="ARBA00022801"/>
    </source>
</evidence>
<dbReference type="CDD" id="cd00143">
    <property type="entry name" value="PP2Cc"/>
    <property type="match status" value="1"/>
</dbReference>
<feature type="region of interest" description="Disordered" evidence="10">
    <location>
        <begin position="1"/>
        <end position="22"/>
    </location>
</feature>
<reference evidence="12" key="1">
    <citation type="submission" date="2018-04" db="EMBL/GenBank/DDBJ databases">
        <title>Transcriptome assembly of Sipha flava.</title>
        <authorList>
            <person name="Scully E.D."/>
            <person name="Geib S.M."/>
            <person name="Palmer N.A."/>
            <person name="Koch K."/>
            <person name="Bradshaw J."/>
            <person name="Heng-Moss T."/>
            <person name="Sarath G."/>
        </authorList>
    </citation>
    <scope>NUCLEOTIDE SEQUENCE</scope>
</reference>
<dbReference type="EMBL" id="GGMS01005977">
    <property type="protein sequence ID" value="MBY75180.1"/>
    <property type="molecule type" value="Transcribed_RNA"/>
</dbReference>
<name>A0A2S2QCC0_9HEMI</name>
<dbReference type="PANTHER" id="PTHR13832">
    <property type="entry name" value="PROTEIN PHOSPHATASE 2C"/>
    <property type="match status" value="1"/>
</dbReference>
<dbReference type="GO" id="GO:0046872">
    <property type="term" value="F:metal ion binding"/>
    <property type="evidence" value="ECO:0007669"/>
    <property type="project" value="UniProtKB-KW"/>
</dbReference>
<dbReference type="PROSITE" id="PS01032">
    <property type="entry name" value="PPM_1"/>
    <property type="match status" value="1"/>
</dbReference>
<dbReference type="SUPFAM" id="SSF81606">
    <property type="entry name" value="PP2C-like"/>
    <property type="match status" value="1"/>
</dbReference>
<evidence type="ECO:0000256" key="8">
    <source>
        <dbReference type="ARBA" id="ARBA00023211"/>
    </source>
</evidence>
<dbReference type="InterPro" id="IPR001932">
    <property type="entry name" value="PPM-type_phosphatase-like_dom"/>
</dbReference>
<keyword evidence="6" id="KW-0460">Magnesium</keyword>
<proteinExistence type="inferred from homology"/>
<reference evidence="14" key="2">
    <citation type="submission" date="2025-04" db="UniProtKB">
        <authorList>
            <consortium name="RefSeq"/>
        </authorList>
    </citation>
    <scope>IDENTIFICATION</scope>
    <source>
        <tissue evidence="14">Whole body</tissue>
    </source>
</reference>
<evidence type="ECO:0000256" key="9">
    <source>
        <dbReference type="RuleBase" id="RU003465"/>
    </source>
</evidence>
<dbReference type="Proteomes" id="UP000694846">
    <property type="component" value="Unplaced"/>
</dbReference>